<dbReference type="InterPro" id="IPR013766">
    <property type="entry name" value="Thioredoxin_domain"/>
</dbReference>
<dbReference type="Pfam" id="PF13899">
    <property type="entry name" value="Thioredoxin_7"/>
    <property type="match status" value="1"/>
</dbReference>
<comment type="caution">
    <text evidence="2">The sequence shown here is derived from an EMBL/GenBank/DDBJ whole genome shotgun (WGS) entry which is preliminary data.</text>
</comment>
<evidence type="ECO:0000313" key="3">
    <source>
        <dbReference type="Proteomes" id="UP000282985"/>
    </source>
</evidence>
<sequence>MKILKISALFAILTLFIINTEAQKIYNPNADAKKELQTAINLARNEGKNILIQVGGNWCPWCVKMHKLLEGNVELNKLVKESYIFMVVNYSKENKNLDVLQDLGYPQRFGFPVMIVLNSKGTRIHTQNTGNLEKDKSYDLKKIKSFLYNWRPDAFNPEHYK</sequence>
<protein>
    <submittedName>
        <fullName evidence="2">Thioredoxin family protein</fullName>
    </submittedName>
</protein>
<keyword evidence="3" id="KW-1185">Reference proteome</keyword>
<name>A0A434AEW1_9BACT</name>
<evidence type="ECO:0000313" key="2">
    <source>
        <dbReference type="EMBL" id="RUT72878.1"/>
    </source>
</evidence>
<dbReference type="Proteomes" id="UP000282985">
    <property type="component" value="Unassembled WGS sequence"/>
</dbReference>
<reference evidence="2 3" key="1">
    <citation type="submission" date="2018-11" db="EMBL/GenBank/DDBJ databases">
        <title>Parancylomarina longa gen. nov., sp. nov., isolated from sediments of southern Okinawa.</title>
        <authorList>
            <person name="Fu T."/>
        </authorList>
    </citation>
    <scope>NUCLEOTIDE SEQUENCE [LARGE SCALE GENOMIC DNA]</scope>
    <source>
        <strain evidence="2 3">T3-2 S1-C</strain>
    </source>
</reference>
<accession>A0A434AEW1</accession>
<dbReference type="EMBL" id="RJJX01000038">
    <property type="protein sequence ID" value="RUT72878.1"/>
    <property type="molecule type" value="Genomic_DNA"/>
</dbReference>
<dbReference type="SUPFAM" id="SSF52833">
    <property type="entry name" value="Thioredoxin-like"/>
    <property type="match status" value="1"/>
</dbReference>
<evidence type="ECO:0000259" key="1">
    <source>
        <dbReference type="PROSITE" id="PS51352"/>
    </source>
</evidence>
<dbReference type="AlphaFoldDB" id="A0A434AEW1"/>
<dbReference type="Gene3D" id="3.40.30.10">
    <property type="entry name" value="Glutaredoxin"/>
    <property type="match status" value="1"/>
</dbReference>
<dbReference type="InterPro" id="IPR036249">
    <property type="entry name" value="Thioredoxin-like_sf"/>
</dbReference>
<dbReference type="OrthoDB" id="195735at2"/>
<dbReference type="RefSeq" id="WP_127344993.1">
    <property type="nucleotide sequence ID" value="NZ_RJJX01000038.1"/>
</dbReference>
<dbReference type="PROSITE" id="PS51352">
    <property type="entry name" value="THIOREDOXIN_2"/>
    <property type="match status" value="1"/>
</dbReference>
<organism evidence="2 3">
    <name type="scientific">Ancylomarina longa</name>
    <dbReference type="NCBI Taxonomy" id="2487017"/>
    <lineage>
        <taxon>Bacteria</taxon>
        <taxon>Pseudomonadati</taxon>
        <taxon>Bacteroidota</taxon>
        <taxon>Bacteroidia</taxon>
        <taxon>Marinilabiliales</taxon>
        <taxon>Marinifilaceae</taxon>
        <taxon>Ancylomarina</taxon>
    </lineage>
</organism>
<feature type="domain" description="Thioredoxin" evidence="1">
    <location>
        <begin position="16"/>
        <end position="148"/>
    </location>
</feature>
<gene>
    <name evidence="2" type="ORF">DLK05_16135</name>
</gene>
<proteinExistence type="predicted"/>